<evidence type="ECO:0000256" key="2">
    <source>
        <dbReference type="SAM" id="Phobius"/>
    </source>
</evidence>
<evidence type="ECO:0000313" key="4">
    <source>
        <dbReference type="Proteomes" id="UP000887104"/>
    </source>
</evidence>
<name>A0ABQ4PPH1_9GAMM</name>
<comment type="caution">
    <text evidence="3">The sequence shown here is derived from an EMBL/GenBank/DDBJ whole genome shotgun (WGS) entry which is preliminary data.</text>
</comment>
<accession>A0ABQ4PPH1</accession>
<feature type="transmembrane region" description="Helical" evidence="2">
    <location>
        <begin position="12"/>
        <end position="31"/>
    </location>
</feature>
<dbReference type="EMBL" id="BPEY01000086">
    <property type="protein sequence ID" value="GIU50455.1"/>
    <property type="molecule type" value="Genomic_DNA"/>
</dbReference>
<feature type="transmembrane region" description="Helical" evidence="2">
    <location>
        <begin position="37"/>
        <end position="53"/>
    </location>
</feature>
<feature type="region of interest" description="Disordered" evidence="1">
    <location>
        <begin position="266"/>
        <end position="308"/>
    </location>
</feature>
<reference evidence="3" key="1">
    <citation type="submission" date="2021-05" db="EMBL/GenBank/DDBJ databases">
        <title>Molecular characterization for Shewanella algae harboring chromosomal blaOXA-55-like strains isolated from clinical and environment sample.</title>
        <authorList>
            <person name="Ohama Y."/>
            <person name="Aoki K."/>
            <person name="Harada S."/>
            <person name="Moriya K."/>
            <person name="Ishii Y."/>
            <person name="Tateda K."/>
        </authorList>
    </citation>
    <scope>NUCLEOTIDE SEQUENCE</scope>
    <source>
        <strain evidence="3">JCM 11563</strain>
    </source>
</reference>
<evidence type="ECO:0000313" key="3">
    <source>
        <dbReference type="EMBL" id="GIU50455.1"/>
    </source>
</evidence>
<keyword evidence="2" id="KW-0812">Transmembrane</keyword>
<sequence length="308" mass="34832">MRNVINTSKGYSTLIYLLFLILVLALGYIPALYNDTLNSYICVLLLGSIFSSIELGSRYKDEPFDAISSMPGFFYILVNGFICCVGYYLIITFSLNVTVPDYLNETAQKASDILLASISSFLIMRSSFLTLGSENNQIDIGLSVIIKKLIFIVDRQVDRHQAAKRARNITEILKDVSLKQIKVQVIPFCVQVMQNVPKEEIDNLYKEVESLVISETSSEMKKEYEDTQKLQAGLLIYTLVGYKVLETAIKQLNMENKPTEETLIKPDITADSSEESPRNEYLSSFHEMIEDAKTSNKSGDEDKEQEKC</sequence>
<feature type="compositionally biased region" description="Basic and acidic residues" evidence="1">
    <location>
        <begin position="287"/>
        <end position="308"/>
    </location>
</feature>
<keyword evidence="2" id="KW-1133">Transmembrane helix</keyword>
<dbReference type="Proteomes" id="UP000887104">
    <property type="component" value="Unassembled WGS sequence"/>
</dbReference>
<gene>
    <name evidence="3" type="ORF">TUM4438_36520</name>
</gene>
<feature type="transmembrane region" description="Helical" evidence="2">
    <location>
        <begin position="73"/>
        <end position="93"/>
    </location>
</feature>
<organism evidence="3 4">
    <name type="scientific">Shewanella sairae</name>
    <dbReference type="NCBI Taxonomy" id="190310"/>
    <lineage>
        <taxon>Bacteria</taxon>
        <taxon>Pseudomonadati</taxon>
        <taxon>Pseudomonadota</taxon>
        <taxon>Gammaproteobacteria</taxon>
        <taxon>Alteromonadales</taxon>
        <taxon>Shewanellaceae</taxon>
        <taxon>Shewanella</taxon>
    </lineage>
</organism>
<protein>
    <submittedName>
        <fullName evidence="3">Uncharacterized protein</fullName>
    </submittedName>
</protein>
<keyword evidence="4" id="KW-1185">Reference proteome</keyword>
<proteinExistence type="predicted"/>
<evidence type="ECO:0000256" key="1">
    <source>
        <dbReference type="SAM" id="MobiDB-lite"/>
    </source>
</evidence>
<keyword evidence="2" id="KW-0472">Membrane</keyword>
<dbReference type="RefSeq" id="WP_220782634.1">
    <property type="nucleotide sequence ID" value="NZ_BPEY01000086.1"/>
</dbReference>